<reference evidence="1 2" key="1">
    <citation type="submission" date="2022-10" db="EMBL/GenBank/DDBJ databases">
        <title>Defluviimonas sp. nov., isolated from ocean surface water.</title>
        <authorList>
            <person name="He W."/>
            <person name="Wang L."/>
            <person name="Zhang D.-F."/>
        </authorList>
    </citation>
    <scope>NUCLEOTIDE SEQUENCE [LARGE SCALE GENOMIC DNA]</scope>
    <source>
        <strain evidence="1 2">WL0075</strain>
    </source>
</reference>
<accession>A0ABT2Z4M8</accession>
<dbReference type="Proteomes" id="UP001652503">
    <property type="component" value="Unassembled WGS sequence"/>
</dbReference>
<proteinExistence type="predicted"/>
<comment type="caution">
    <text evidence="1">The sequence shown here is derived from an EMBL/GenBank/DDBJ whole genome shotgun (WGS) entry which is preliminary data.</text>
</comment>
<dbReference type="RefSeq" id="WP_263722626.1">
    <property type="nucleotide sequence ID" value="NZ_JAOWLA010000015.1"/>
</dbReference>
<organism evidence="1 2">
    <name type="scientific">Albidovulum sediminicola</name>
    <dbReference type="NCBI Taxonomy" id="2984331"/>
    <lineage>
        <taxon>Bacteria</taxon>
        <taxon>Pseudomonadati</taxon>
        <taxon>Pseudomonadota</taxon>
        <taxon>Alphaproteobacteria</taxon>
        <taxon>Rhodobacterales</taxon>
        <taxon>Paracoccaceae</taxon>
        <taxon>Albidovulum</taxon>
    </lineage>
</organism>
<protein>
    <recommendedName>
        <fullName evidence="3">FlgN protein</fullName>
    </recommendedName>
</protein>
<sequence>MTDERALLDDLHALLTREKAALRAADFGALATLVPAIEALSQRLSPMIAALDRHALDSLRHALDEVNRLSLASLSGLSAAQARLEALRRPGGDLKTYDADGRIACVTTTIASVERRG</sequence>
<dbReference type="EMBL" id="JAOWLA010000015">
    <property type="protein sequence ID" value="MCV2866094.1"/>
    <property type="molecule type" value="Genomic_DNA"/>
</dbReference>
<evidence type="ECO:0000313" key="2">
    <source>
        <dbReference type="Proteomes" id="UP001652503"/>
    </source>
</evidence>
<evidence type="ECO:0000313" key="1">
    <source>
        <dbReference type="EMBL" id="MCV2866094.1"/>
    </source>
</evidence>
<gene>
    <name evidence="1" type="ORF">OE647_15325</name>
</gene>
<keyword evidence="2" id="KW-1185">Reference proteome</keyword>
<evidence type="ECO:0008006" key="3">
    <source>
        <dbReference type="Google" id="ProtNLM"/>
    </source>
</evidence>
<name>A0ABT2Z4M8_9RHOB</name>